<dbReference type="PANTHER" id="PTHR35605">
    <property type="entry name" value="ECP2 EFFECTOR PROTEIN DOMAIN-CONTAINING PROTEIN-RELATED"/>
    <property type="match status" value="1"/>
</dbReference>
<reference evidence="2" key="1">
    <citation type="submission" date="2023-01" db="EMBL/GenBank/DDBJ databases">
        <title>The growth and conidiation of Purpureocillium lavendulum are regulated by nitrogen source and histone H3K14 acetylation.</title>
        <authorList>
            <person name="Tang P."/>
            <person name="Han J."/>
            <person name="Zhang C."/>
            <person name="Tang P."/>
            <person name="Qi F."/>
            <person name="Zhang K."/>
            <person name="Liang L."/>
        </authorList>
    </citation>
    <scope>NUCLEOTIDE SEQUENCE</scope>
    <source>
        <strain evidence="2">YMF1.00683</strain>
    </source>
</reference>
<sequence length="200" mass="22050">MRAFILSGLLALAAAAPSLSSEKFRAVVQRHVRALPDGGETVTLEETVQRVQARHLAIDADNNIDFAHVHEARAEPASSTIDKRTDFSRAKITCDNKEGYYPAPLDLYKSQLAHISKLADQPSMFPGPNTCSRVSCDRKWASKQDKTLLGWSSVADGLKAIYAKCGPSEKQNEANAGIARHPTDWEVRWERVTGDQEKSC</sequence>
<dbReference type="Proteomes" id="UP001163105">
    <property type="component" value="Unassembled WGS sequence"/>
</dbReference>
<dbReference type="PANTHER" id="PTHR35605:SF1">
    <property type="entry name" value="ECP2 EFFECTOR PROTEIN DOMAIN-CONTAINING PROTEIN-RELATED"/>
    <property type="match status" value="1"/>
</dbReference>
<evidence type="ECO:0000313" key="2">
    <source>
        <dbReference type="EMBL" id="KAJ6446602.1"/>
    </source>
</evidence>
<organism evidence="2 3">
    <name type="scientific">Purpureocillium lavendulum</name>
    <dbReference type="NCBI Taxonomy" id="1247861"/>
    <lineage>
        <taxon>Eukaryota</taxon>
        <taxon>Fungi</taxon>
        <taxon>Dikarya</taxon>
        <taxon>Ascomycota</taxon>
        <taxon>Pezizomycotina</taxon>
        <taxon>Sordariomycetes</taxon>
        <taxon>Hypocreomycetidae</taxon>
        <taxon>Hypocreales</taxon>
        <taxon>Ophiocordycipitaceae</taxon>
        <taxon>Purpureocillium</taxon>
    </lineage>
</organism>
<keyword evidence="1" id="KW-0732">Signal</keyword>
<accession>A0AB34G548</accession>
<comment type="caution">
    <text evidence="2">The sequence shown here is derived from an EMBL/GenBank/DDBJ whole genome shotgun (WGS) entry which is preliminary data.</text>
</comment>
<keyword evidence="3" id="KW-1185">Reference proteome</keyword>
<feature type="signal peptide" evidence="1">
    <location>
        <begin position="1"/>
        <end position="15"/>
    </location>
</feature>
<dbReference type="EMBL" id="JAQHRD010000001">
    <property type="protein sequence ID" value="KAJ6446602.1"/>
    <property type="molecule type" value="Genomic_DNA"/>
</dbReference>
<evidence type="ECO:0000313" key="3">
    <source>
        <dbReference type="Proteomes" id="UP001163105"/>
    </source>
</evidence>
<name>A0AB34G548_9HYPO</name>
<evidence type="ECO:0000256" key="1">
    <source>
        <dbReference type="SAM" id="SignalP"/>
    </source>
</evidence>
<protein>
    <submittedName>
        <fullName evidence="2">Polymer-forming cytoskeletal domain-containing protein</fullName>
    </submittedName>
</protein>
<proteinExistence type="predicted"/>
<gene>
    <name evidence="2" type="ORF">O9K51_01375</name>
</gene>
<feature type="chain" id="PRO_5044232848" evidence="1">
    <location>
        <begin position="16"/>
        <end position="200"/>
    </location>
</feature>
<dbReference type="AlphaFoldDB" id="A0AB34G548"/>